<dbReference type="InterPro" id="IPR000924">
    <property type="entry name" value="Glu/Gln-tRNA-synth"/>
</dbReference>
<dbReference type="Gene3D" id="3.40.50.620">
    <property type="entry name" value="HUPs"/>
    <property type="match status" value="1"/>
</dbReference>
<dbReference type="PANTHER" id="PTHR43311">
    <property type="entry name" value="GLUTAMATE--TRNA LIGASE"/>
    <property type="match status" value="1"/>
</dbReference>
<keyword evidence="7" id="KW-0648">Protein biosynthesis</keyword>
<protein>
    <submittedName>
        <fullName evidence="9">Glutamate--tRNA ligase</fullName>
        <ecNumber evidence="9">6.1.1.17</ecNumber>
    </submittedName>
</protein>
<dbReference type="Pfam" id="PF00749">
    <property type="entry name" value="tRNA-synt_1c"/>
    <property type="match status" value="1"/>
</dbReference>
<keyword evidence="5 7" id="KW-0067">ATP-binding</keyword>
<evidence type="ECO:0000313" key="9">
    <source>
        <dbReference type="EMBL" id="CTQ66295.1"/>
    </source>
</evidence>
<dbReference type="Proteomes" id="UP000049983">
    <property type="component" value="Unassembled WGS sequence"/>
</dbReference>
<keyword evidence="2" id="KW-0479">Metal-binding</keyword>
<dbReference type="GO" id="GO:0005829">
    <property type="term" value="C:cytosol"/>
    <property type="evidence" value="ECO:0007669"/>
    <property type="project" value="TreeGrafter"/>
</dbReference>
<dbReference type="PRINTS" id="PR00987">
    <property type="entry name" value="TRNASYNTHGLU"/>
</dbReference>
<dbReference type="EC" id="6.1.1.17" evidence="9"/>
<dbReference type="AlphaFoldDB" id="A0A0M7A8T3"/>
<keyword evidence="10" id="KW-1185">Reference proteome</keyword>
<accession>A0A0M7A8T3</accession>
<keyword evidence="4" id="KW-0862">Zinc</keyword>
<evidence type="ECO:0000256" key="7">
    <source>
        <dbReference type="RuleBase" id="RU363037"/>
    </source>
</evidence>
<name>A0A0M7A8T3_9HYPH</name>
<evidence type="ECO:0000256" key="4">
    <source>
        <dbReference type="ARBA" id="ARBA00022833"/>
    </source>
</evidence>
<feature type="domain" description="Glutamyl/glutaminyl-tRNA synthetase class Ib catalytic" evidence="8">
    <location>
        <begin position="28"/>
        <end position="298"/>
    </location>
</feature>
<evidence type="ECO:0000256" key="5">
    <source>
        <dbReference type="ARBA" id="ARBA00022840"/>
    </source>
</evidence>
<proteinExistence type="inferred from homology"/>
<evidence type="ECO:0000256" key="6">
    <source>
        <dbReference type="ARBA" id="ARBA00023146"/>
    </source>
</evidence>
<dbReference type="InterPro" id="IPR001412">
    <property type="entry name" value="aa-tRNA-synth_I_CS"/>
</dbReference>
<dbReference type="GO" id="GO:0005524">
    <property type="term" value="F:ATP binding"/>
    <property type="evidence" value="ECO:0007669"/>
    <property type="project" value="UniProtKB-KW"/>
</dbReference>
<evidence type="ECO:0000313" key="10">
    <source>
        <dbReference type="Proteomes" id="UP000049983"/>
    </source>
</evidence>
<comment type="similarity">
    <text evidence="7">Belongs to the class-I aminoacyl-tRNA synthetase family.</text>
</comment>
<evidence type="ECO:0000256" key="3">
    <source>
        <dbReference type="ARBA" id="ARBA00022741"/>
    </source>
</evidence>
<gene>
    <name evidence="9" type="primary">gltX_1</name>
    <name evidence="9" type="ORF">LA5096_01037</name>
</gene>
<dbReference type="InterPro" id="IPR049940">
    <property type="entry name" value="GluQ/Sye"/>
</dbReference>
<dbReference type="PANTHER" id="PTHR43311:SF1">
    <property type="entry name" value="GLUTAMYL-Q TRNA(ASP) SYNTHETASE"/>
    <property type="match status" value="1"/>
</dbReference>
<dbReference type="SUPFAM" id="SSF52374">
    <property type="entry name" value="Nucleotidylyl transferase"/>
    <property type="match status" value="1"/>
</dbReference>
<sequence>MVVIPTVMVHDLACVNPVPSLQMSKPVFRFAPSPNGHLHIGHALSALLNVRAAVAFNGRFLVRVEDIDQTRCTRQLENDMFEDLAWLGLPLEGPFLRQSEVFPEYRASLERLQDMGLVYAAYLTRAEIRRFVSDYEATGKAWPKDPDGAPLYPGDSTVLSPEEVQTRKESDETFALRLDMKKALSRVGEDLTWEEAGAEGPSLFQPSRQVPVDAAAWGDVVLARKDTPTSYHLSVVVDDARQGITDILRGEDLYHATSVHRVLQELLGLPQARYRHHRLVLGPDGRKLSKSSQDTSLRSLRAAGMTHAELRKRIGL</sequence>
<keyword evidence="3 7" id="KW-0547">Nucleotide-binding</keyword>
<dbReference type="GO" id="GO:0004818">
    <property type="term" value="F:glutamate-tRNA ligase activity"/>
    <property type="evidence" value="ECO:0007669"/>
    <property type="project" value="UniProtKB-EC"/>
</dbReference>
<keyword evidence="6 7" id="KW-0030">Aminoacyl-tRNA synthetase</keyword>
<reference evidence="10" key="1">
    <citation type="submission" date="2015-07" db="EMBL/GenBank/DDBJ databases">
        <authorList>
            <person name="Rodrigo-Torres Lidia"/>
            <person name="Arahal R.David."/>
        </authorList>
    </citation>
    <scope>NUCLEOTIDE SEQUENCE [LARGE SCALE GENOMIC DNA]</scope>
    <source>
        <strain evidence="10">CECT 5096</strain>
    </source>
</reference>
<dbReference type="GO" id="GO:0006424">
    <property type="term" value="P:glutamyl-tRNA aminoacylation"/>
    <property type="evidence" value="ECO:0007669"/>
    <property type="project" value="TreeGrafter"/>
</dbReference>
<dbReference type="EMBL" id="CXWC01000002">
    <property type="protein sequence ID" value="CTQ66295.1"/>
    <property type="molecule type" value="Genomic_DNA"/>
</dbReference>
<dbReference type="PROSITE" id="PS00178">
    <property type="entry name" value="AA_TRNA_LIGASE_I"/>
    <property type="match status" value="1"/>
</dbReference>
<dbReference type="STRING" id="311410.LA5095_02181"/>
<dbReference type="InterPro" id="IPR020058">
    <property type="entry name" value="Glu/Gln-tRNA-synth_Ib_cat-dom"/>
</dbReference>
<evidence type="ECO:0000256" key="1">
    <source>
        <dbReference type="ARBA" id="ARBA00022598"/>
    </source>
</evidence>
<evidence type="ECO:0000256" key="2">
    <source>
        <dbReference type="ARBA" id="ARBA00022723"/>
    </source>
</evidence>
<evidence type="ECO:0000259" key="8">
    <source>
        <dbReference type="Pfam" id="PF00749"/>
    </source>
</evidence>
<keyword evidence="1 7" id="KW-0436">Ligase</keyword>
<dbReference type="InterPro" id="IPR014729">
    <property type="entry name" value="Rossmann-like_a/b/a_fold"/>
</dbReference>
<organism evidence="9 10">
    <name type="scientific">Roseibium album</name>
    <dbReference type="NCBI Taxonomy" id="311410"/>
    <lineage>
        <taxon>Bacteria</taxon>
        <taxon>Pseudomonadati</taxon>
        <taxon>Pseudomonadota</taxon>
        <taxon>Alphaproteobacteria</taxon>
        <taxon>Hyphomicrobiales</taxon>
        <taxon>Stappiaceae</taxon>
        <taxon>Roseibium</taxon>
    </lineage>
</organism>
<dbReference type="NCBIfam" id="NF004315">
    <property type="entry name" value="PRK05710.1-4"/>
    <property type="match status" value="1"/>
</dbReference>